<reference evidence="1 2" key="1">
    <citation type="submission" date="2017-06" db="EMBL/GenBank/DDBJ databases">
        <authorList>
            <person name="Kim H.J."/>
            <person name="Triplett B.A."/>
        </authorList>
    </citation>
    <scope>NUCLEOTIDE SEQUENCE [LARGE SCALE GENOMIC DNA]</scope>
    <source>
        <strain evidence="1 2">SCA</strain>
    </source>
</reference>
<dbReference type="EMBL" id="FZOJ01000035">
    <property type="protein sequence ID" value="SNT04394.1"/>
    <property type="molecule type" value="Genomic_DNA"/>
</dbReference>
<evidence type="ECO:0000313" key="2">
    <source>
        <dbReference type="Proteomes" id="UP000198304"/>
    </source>
</evidence>
<dbReference type="SUPFAM" id="SSF52777">
    <property type="entry name" value="CoA-dependent acyltransferases"/>
    <property type="match status" value="2"/>
</dbReference>
<dbReference type="Gene3D" id="3.30.559.10">
    <property type="entry name" value="Chloramphenicol acetyltransferase-like domain"/>
    <property type="match status" value="1"/>
</dbReference>
<organism evidence="1 2">
    <name type="scientific">Anaerovirgula multivorans</name>
    <dbReference type="NCBI Taxonomy" id="312168"/>
    <lineage>
        <taxon>Bacteria</taxon>
        <taxon>Bacillati</taxon>
        <taxon>Bacillota</taxon>
        <taxon>Clostridia</taxon>
        <taxon>Peptostreptococcales</taxon>
        <taxon>Natronincolaceae</taxon>
        <taxon>Anaerovirgula</taxon>
    </lineage>
</organism>
<gene>
    <name evidence="1" type="ORF">SAMN05446037_103519</name>
</gene>
<proteinExistence type="predicted"/>
<dbReference type="OrthoDB" id="7321121at2"/>
<dbReference type="Proteomes" id="UP000198304">
    <property type="component" value="Unassembled WGS sequence"/>
</dbReference>
<accession>A0A239JI34</accession>
<dbReference type="RefSeq" id="WP_089284966.1">
    <property type="nucleotide sequence ID" value="NZ_FZOJ01000035.1"/>
</dbReference>
<keyword evidence="2" id="KW-1185">Reference proteome</keyword>
<dbReference type="InterPro" id="IPR023213">
    <property type="entry name" value="CAT-like_dom_sf"/>
</dbReference>
<name>A0A239JI34_9FIRM</name>
<dbReference type="AlphaFoldDB" id="A0A239JI34"/>
<protein>
    <submittedName>
        <fullName evidence="1">Uncharacterized protein, contains a NRPS condensation (Elongation) domain</fullName>
    </submittedName>
</protein>
<dbReference type="Gene3D" id="3.30.559.30">
    <property type="entry name" value="Nonribosomal peptide synthetase, condensation domain"/>
    <property type="match status" value="1"/>
</dbReference>
<sequence>MKKKIHRGTALDLIQTAYMESHVPLVYCYMVLDKAVDVSRLKQAVRSTAEIVPQILCRYNGVKNTWLPAKYDSNSIVKIVSDKNCYEDLIWDLHTGPQLKINIYRQGAGDSLSIAMSHILTDGAGFQQYLALLCEFYNEQNSQAVSEVNSRSVIPLLFHTAIQRLPYIIKHVDKGNIPEILPIEQGQTLLNSLKVTLSEEQLKMVQKKARNLHVTLNDVFMASFAYSLKSFTTQDEIILPCPADLRKFGTQNRKLTIANMTGKYLCRISLGKDERLKEMTLAVHQEMERQKSHYDCFHFILFLQILHAILPANLLSRITKSLYSVEPISYTNMGTIDEKIFFQEITIKECYLCGTYRQAPSFQVSISTYLQERLHTGCKYVRYRKAKNYWNENIK</sequence>
<evidence type="ECO:0000313" key="1">
    <source>
        <dbReference type="EMBL" id="SNT04394.1"/>
    </source>
</evidence>